<proteinExistence type="predicted"/>
<dbReference type="InParanoid" id="A0A409X622"/>
<protein>
    <submittedName>
        <fullName evidence="1">Uncharacterized protein</fullName>
    </submittedName>
</protein>
<dbReference type="AlphaFoldDB" id="A0A409X622"/>
<dbReference type="Proteomes" id="UP000283269">
    <property type="component" value="Unassembled WGS sequence"/>
</dbReference>
<comment type="caution">
    <text evidence="1">The sequence shown here is derived from an EMBL/GenBank/DDBJ whole genome shotgun (WGS) entry which is preliminary data.</text>
</comment>
<reference evidence="1 2" key="1">
    <citation type="journal article" date="2018" name="Evol. Lett.">
        <title>Horizontal gene cluster transfer increased hallucinogenic mushroom diversity.</title>
        <authorList>
            <person name="Reynolds H.T."/>
            <person name="Vijayakumar V."/>
            <person name="Gluck-Thaler E."/>
            <person name="Korotkin H.B."/>
            <person name="Matheny P.B."/>
            <person name="Slot J.C."/>
        </authorList>
    </citation>
    <scope>NUCLEOTIDE SEQUENCE [LARGE SCALE GENOMIC DNA]</scope>
    <source>
        <strain evidence="1 2">2631</strain>
    </source>
</reference>
<gene>
    <name evidence="1" type="ORF">CVT25_005577</name>
</gene>
<accession>A0A409X622</accession>
<dbReference type="EMBL" id="NHYD01002531">
    <property type="protein sequence ID" value="PPQ86248.1"/>
    <property type="molecule type" value="Genomic_DNA"/>
</dbReference>
<organism evidence="1 2">
    <name type="scientific">Psilocybe cyanescens</name>
    <dbReference type="NCBI Taxonomy" id="93625"/>
    <lineage>
        <taxon>Eukaryota</taxon>
        <taxon>Fungi</taxon>
        <taxon>Dikarya</taxon>
        <taxon>Basidiomycota</taxon>
        <taxon>Agaricomycotina</taxon>
        <taxon>Agaricomycetes</taxon>
        <taxon>Agaricomycetidae</taxon>
        <taxon>Agaricales</taxon>
        <taxon>Agaricineae</taxon>
        <taxon>Strophariaceae</taxon>
        <taxon>Psilocybe</taxon>
    </lineage>
</organism>
<sequence>MASSPSPPRALLAAAISICRFRKLSSSFIRESASSSADHAGGARYNLRCTSNELRSLMRSAMAEVDAAAAGSAQVARLALPLLWRTLLSRDAWRMCGAREKGSCSSLVLLAVAGEGVRGVPCAQTASRVFTASTIALLLVGNGTELDAVLLDAYKRA</sequence>
<evidence type="ECO:0000313" key="2">
    <source>
        <dbReference type="Proteomes" id="UP000283269"/>
    </source>
</evidence>
<name>A0A409X622_PSICY</name>
<evidence type="ECO:0000313" key="1">
    <source>
        <dbReference type="EMBL" id="PPQ86248.1"/>
    </source>
</evidence>
<keyword evidence="2" id="KW-1185">Reference proteome</keyword>